<evidence type="ECO:0000256" key="2">
    <source>
        <dbReference type="SAM" id="Coils"/>
    </source>
</evidence>
<feature type="region of interest" description="Disordered" evidence="3">
    <location>
        <begin position="143"/>
        <end position="189"/>
    </location>
</feature>
<reference evidence="5 6" key="1">
    <citation type="journal article" date="2004" name="Nature">
        <title>Genome evolution in yeasts.</title>
        <authorList>
            <consortium name="Genolevures"/>
            <person name="Dujon B."/>
            <person name="Sherman D."/>
            <person name="Fischer G."/>
            <person name="Durrens P."/>
            <person name="Casaregola S."/>
            <person name="Lafontaine I."/>
            <person name="de Montigny J."/>
            <person name="Marck C."/>
            <person name="Neuveglise C."/>
            <person name="Talla E."/>
            <person name="Goffard N."/>
            <person name="Frangeul L."/>
            <person name="Aigle M."/>
            <person name="Anthouard V."/>
            <person name="Babour A."/>
            <person name="Barbe V."/>
            <person name="Barnay S."/>
            <person name="Blanchin S."/>
            <person name="Beckerich J.M."/>
            <person name="Beyne E."/>
            <person name="Bleykasten C."/>
            <person name="Boisrame A."/>
            <person name="Boyer J."/>
            <person name="Cattolico L."/>
            <person name="Confanioleri F."/>
            <person name="de Daruvar A."/>
            <person name="Despons L."/>
            <person name="Fabre E."/>
            <person name="Fairhead C."/>
            <person name="Ferry-Dumazet H."/>
            <person name="Groppi A."/>
            <person name="Hantraye F."/>
            <person name="Hennequin C."/>
            <person name="Jauniaux N."/>
            <person name="Joyet P."/>
            <person name="Kachouri R."/>
            <person name="Kerrest A."/>
            <person name="Koszul R."/>
            <person name="Lemaire M."/>
            <person name="Lesur I."/>
            <person name="Ma L."/>
            <person name="Muller H."/>
            <person name="Nicaud J.M."/>
            <person name="Nikolski M."/>
            <person name="Oztas S."/>
            <person name="Ozier-Kalogeropoulos O."/>
            <person name="Pellenz S."/>
            <person name="Potier S."/>
            <person name="Richard G.F."/>
            <person name="Straub M.L."/>
            <person name="Suleau A."/>
            <person name="Swennene D."/>
            <person name="Tekaia F."/>
            <person name="Wesolowski-Louvel M."/>
            <person name="Westhof E."/>
            <person name="Wirth B."/>
            <person name="Zeniou-Meyer M."/>
            <person name="Zivanovic I."/>
            <person name="Bolotin-Fukuhara M."/>
            <person name="Thierry A."/>
            <person name="Bouchier C."/>
            <person name="Caudron B."/>
            <person name="Scarpelli C."/>
            <person name="Gaillardin C."/>
            <person name="Weissenbach J."/>
            <person name="Wincker P."/>
            <person name="Souciet J.L."/>
        </authorList>
    </citation>
    <scope>NUCLEOTIDE SEQUENCE [LARGE SCALE GENOMIC DNA]</scope>
    <source>
        <strain evidence="6">ATCC 8585 / CBS 2359 / DSM 70799 / NBRC 1267 / NRRL Y-1140 / WM37</strain>
    </source>
</reference>
<evidence type="ECO:0000259" key="4">
    <source>
        <dbReference type="PROSITE" id="PS50115"/>
    </source>
</evidence>
<gene>
    <name evidence="5" type="ORF">KLLA0_C17138g</name>
</gene>
<dbReference type="FunCoup" id="Q6CSX3">
    <property type="interactions" value="119"/>
</dbReference>
<organism evidence="5 6">
    <name type="scientific">Kluyveromyces lactis (strain ATCC 8585 / CBS 2359 / DSM 70799 / NBRC 1267 / NRRL Y-1140 / WM37)</name>
    <name type="common">Yeast</name>
    <name type="synonym">Candida sphaerica</name>
    <dbReference type="NCBI Taxonomy" id="284590"/>
    <lineage>
        <taxon>Eukaryota</taxon>
        <taxon>Fungi</taxon>
        <taxon>Dikarya</taxon>
        <taxon>Ascomycota</taxon>
        <taxon>Saccharomycotina</taxon>
        <taxon>Saccharomycetes</taxon>
        <taxon>Saccharomycetales</taxon>
        <taxon>Saccharomycetaceae</taxon>
        <taxon>Kluyveromyces</taxon>
    </lineage>
</organism>
<feature type="compositionally biased region" description="Basic and acidic residues" evidence="3">
    <location>
        <begin position="174"/>
        <end position="189"/>
    </location>
</feature>
<feature type="compositionally biased region" description="Low complexity" evidence="3">
    <location>
        <begin position="152"/>
        <end position="172"/>
    </location>
</feature>
<dbReference type="KEGG" id="kla:KLLA0_C17138g"/>
<dbReference type="PRINTS" id="PR00405">
    <property type="entry name" value="REVINTRACTNG"/>
</dbReference>
<dbReference type="InterPro" id="IPR038508">
    <property type="entry name" value="ArfGAP_dom_sf"/>
</dbReference>
<dbReference type="HOGENOM" id="CLU_031494_1_0_1"/>
<dbReference type="AlphaFoldDB" id="Q6CSX3"/>
<dbReference type="Proteomes" id="UP000000598">
    <property type="component" value="Chromosome C"/>
</dbReference>
<evidence type="ECO:0000313" key="6">
    <source>
        <dbReference type="Proteomes" id="UP000000598"/>
    </source>
</evidence>
<evidence type="ECO:0000256" key="3">
    <source>
        <dbReference type="SAM" id="MobiDB-lite"/>
    </source>
</evidence>
<dbReference type="PANTHER" id="PTHR45705">
    <property type="entry name" value="FI20236P1"/>
    <property type="match status" value="1"/>
</dbReference>
<keyword evidence="2" id="KW-0175">Coiled coil</keyword>
<dbReference type="SUPFAM" id="SSF57863">
    <property type="entry name" value="ArfGap/RecO-like zinc finger"/>
    <property type="match status" value="1"/>
</dbReference>
<dbReference type="InParanoid" id="Q6CSX3"/>
<dbReference type="InterPro" id="IPR001164">
    <property type="entry name" value="ArfGAP_dom"/>
</dbReference>
<dbReference type="PaxDb" id="284590-Q6CSX3"/>
<keyword evidence="1" id="KW-0479">Metal-binding</keyword>
<dbReference type="Gene3D" id="1.10.220.150">
    <property type="entry name" value="Arf GTPase activating protein"/>
    <property type="match status" value="1"/>
</dbReference>
<dbReference type="InterPro" id="IPR051718">
    <property type="entry name" value="ARF_GTPase-activating"/>
</dbReference>
<name>Q6CSX3_KLULA</name>
<accession>Q6CSX3</accession>
<dbReference type="OMA" id="RDKYEHK"/>
<dbReference type="EMBL" id="CR382123">
    <property type="protein sequence ID" value="CAH01817.1"/>
    <property type="molecule type" value="Genomic_DNA"/>
</dbReference>
<feature type="coiled-coil region" evidence="2">
    <location>
        <begin position="326"/>
        <end position="364"/>
    </location>
</feature>
<dbReference type="GO" id="GO:0005737">
    <property type="term" value="C:cytoplasm"/>
    <property type="evidence" value="ECO:0007669"/>
    <property type="project" value="TreeGrafter"/>
</dbReference>
<keyword evidence="1" id="KW-0862">Zinc</keyword>
<dbReference type="PROSITE" id="PS50115">
    <property type="entry name" value="ARFGAP"/>
    <property type="match status" value="1"/>
</dbReference>
<proteinExistence type="predicted"/>
<dbReference type="FunFam" id="1.10.220.150:FF:000027">
    <property type="entry name" value="Gts1p"/>
    <property type="match status" value="1"/>
</dbReference>
<dbReference type="PANTHER" id="PTHR45705:SF9">
    <property type="entry name" value="PROTEIN GTS1"/>
    <property type="match status" value="1"/>
</dbReference>
<evidence type="ECO:0000256" key="1">
    <source>
        <dbReference type="PROSITE-ProRule" id="PRU00288"/>
    </source>
</evidence>
<feature type="domain" description="Arf-GAP" evidence="4">
    <location>
        <begin position="10"/>
        <end position="137"/>
    </location>
</feature>
<sequence length="383" mass="43832">MRRSRGESVEHDLKFLLNAGENSNKCGECGTPFPTYCSVNLGVFLCGRCASVHRKVLGSREDGATSIVKSLSLDRWSKRDVQTVADLGGNKHNSSFWNPKKEPFPFDGDEDRTAVEMFIRDKYLKGKFRHTAVKVEDFNLEDDSSQLDYKSSRPSSASGSRRNRSASSASSRPRSREGDRPPLPKRPDNKVQEAVFDGTSEPSLPSTASAEPRPAVFDGVQQYYDPTTGQIYVDQNSYAAMQQAQVQALAQQVQPQFTQQVQPQFTQQVQPQFTQQLQPQFTQQVQPQFTAQPSIDKNTLLSLYQRPDLYSSAVEIKPDNPQYQQILNLQKQQQDQQQQQQQLLQQQQLQQQQQQQLLQQQQLQQMQYQQPQQYQQQFYPPFQ</sequence>
<evidence type="ECO:0000313" key="5">
    <source>
        <dbReference type="EMBL" id="CAH01817.1"/>
    </source>
</evidence>
<dbReference type="eggNOG" id="KOG0703">
    <property type="taxonomic scope" value="Eukaryota"/>
</dbReference>
<dbReference type="GO" id="GO:0005096">
    <property type="term" value="F:GTPase activator activity"/>
    <property type="evidence" value="ECO:0007669"/>
    <property type="project" value="InterPro"/>
</dbReference>
<dbReference type="GO" id="GO:0008270">
    <property type="term" value="F:zinc ion binding"/>
    <property type="evidence" value="ECO:0007669"/>
    <property type="project" value="UniProtKB-KW"/>
</dbReference>
<keyword evidence="1" id="KW-0863">Zinc-finger</keyword>
<keyword evidence="6" id="KW-1185">Reference proteome</keyword>
<dbReference type="SMART" id="SM00105">
    <property type="entry name" value="ArfGap"/>
    <property type="match status" value="1"/>
</dbReference>
<dbReference type="Pfam" id="PF01412">
    <property type="entry name" value="ArfGap"/>
    <property type="match status" value="1"/>
</dbReference>
<protein>
    <submittedName>
        <fullName evidence="5">KLLA0C17138p</fullName>
    </submittedName>
</protein>
<dbReference type="InterPro" id="IPR037278">
    <property type="entry name" value="ARFGAP/RecO"/>
</dbReference>